<evidence type="ECO:0000313" key="4">
    <source>
        <dbReference type="Proteomes" id="UP000483432"/>
    </source>
</evidence>
<dbReference type="SUPFAM" id="SSF52540">
    <property type="entry name" value="P-loop containing nucleoside triphosphate hydrolases"/>
    <property type="match status" value="1"/>
</dbReference>
<dbReference type="Proteomes" id="UP000483432">
    <property type="component" value="Unassembled WGS sequence"/>
</dbReference>
<organism evidence="3 4">
    <name type="scientific">Sulfuriferula multivorans</name>
    <dbReference type="NCBI Taxonomy" id="1559896"/>
    <lineage>
        <taxon>Bacteria</taxon>
        <taxon>Pseudomonadati</taxon>
        <taxon>Pseudomonadota</taxon>
        <taxon>Betaproteobacteria</taxon>
        <taxon>Nitrosomonadales</taxon>
        <taxon>Sulfuricellaceae</taxon>
        <taxon>Sulfuriferula</taxon>
    </lineage>
</organism>
<name>A0A7C9KA78_9PROT</name>
<dbReference type="Gene3D" id="3.40.50.300">
    <property type="entry name" value="P-loop containing nucleotide triphosphate hydrolases"/>
    <property type="match status" value="1"/>
</dbReference>
<dbReference type="UniPathway" id="UPA00078"/>
<evidence type="ECO:0000256" key="2">
    <source>
        <dbReference type="NCBIfam" id="TIGR00347"/>
    </source>
</evidence>
<evidence type="ECO:0000313" key="3">
    <source>
        <dbReference type="EMBL" id="NDP48214.1"/>
    </source>
</evidence>
<dbReference type="GO" id="GO:0005524">
    <property type="term" value="F:ATP binding"/>
    <property type="evidence" value="ECO:0007669"/>
    <property type="project" value="InterPro"/>
</dbReference>
<keyword evidence="3" id="KW-0436">Ligase</keyword>
<evidence type="ECO:0000256" key="1">
    <source>
        <dbReference type="ARBA" id="ARBA00022756"/>
    </source>
</evidence>
<dbReference type="NCBIfam" id="TIGR00347">
    <property type="entry name" value="bioD"/>
    <property type="match status" value="1"/>
</dbReference>
<dbReference type="GO" id="GO:0009102">
    <property type="term" value="P:biotin biosynthetic process"/>
    <property type="evidence" value="ECO:0007669"/>
    <property type="project" value="UniProtKB-UniRule"/>
</dbReference>
<dbReference type="EC" id="6.3.3.3" evidence="2"/>
<dbReference type="InterPro" id="IPR027417">
    <property type="entry name" value="P-loop_NTPase"/>
</dbReference>
<dbReference type="GO" id="GO:0005829">
    <property type="term" value="C:cytosol"/>
    <property type="evidence" value="ECO:0007669"/>
    <property type="project" value="TreeGrafter"/>
</dbReference>
<dbReference type="PANTHER" id="PTHR43210:SF5">
    <property type="entry name" value="DETHIOBIOTIN SYNTHETASE"/>
    <property type="match status" value="1"/>
</dbReference>
<accession>A0A7C9KA78</accession>
<protein>
    <recommendedName>
        <fullName evidence="2">Dethiobiotin synthase</fullName>
        <ecNumber evidence="2">6.3.3.3</ecNumber>
    </recommendedName>
</protein>
<gene>
    <name evidence="3" type="primary">bioD</name>
    <name evidence="3" type="ORF">GZ085_07455</name>
</gene>
<feature type="non-terminal residue" evidence="3">
    <location>
        <position position="136"/>
    </location>
</feature>
<comment type="caution">
    <text evidence="3">The sequence shown here is derived from an EMBL/GenBank/DDBJ whole genome shotgun (WGS) entry which is preliminary data.</text>
</comment>
<dbReference type="GO" id="GO:0000287">
    <property type="term" value="F:magnesium ion binding"/>
    <property type="evidence" value="ECO:0007669"/>
    <property type="project" value="InterPro"/>
</dbReference>
<sequence length="136" mass="14382">MDMKQGYFITGTDTGVGKTLISCALLHAFAKSGKSVAGMKPVVAGCEQSQRGLIYGDVEALLAASTAAVPRELVNPYALMEPIAPHIAAQRAGTRLDLAQMVSAYRELQQTAEWVIVEGAGGFKVPLTDEEDTADL</sequence>
<dbReference type="GO" id="GO:0004141">
    <property type="term" value="F:dethiobiotin synthase activity"/>
    <property type="evidence" value="ECO:0007669"/>
    <property type="project" value="UniProtKB-UniRule"/>
</dbReference>
<reference evidence="3 4" key="1">
    <citation type="submission" date="2019-09" db="EMBL/GenBank/DDBJ databases">
        <title>H2 Metabolism Revealed by Metagenomic Analysis in Subglacial Sediment of East Antarctica.</title>
        <authorList>
            <person name="Yang Z."/>
            <person name="Zhang Y."/>
            <person name="Lv Y."/>
            <person name="Yan W."/>
            <person name="Xiao X."/>
            <person name="Sun B."/>
            <person name="Ma H."/>
        </authorList>
    </citation>
    <scope>NUCLEOTIDE SEQUENCE [LARGE SCALE GENOMIC DNA]</scope>
    <source>
        <strain evidence="3">Bin2_2</strain>
    </source>
</reference>
<dbReference type="Pfam" id="PF13500">
    <property type="entry name" value="AAA_26"/>
    <property type="match status" value="1"/>
</dbReference>
<dbReference type="CDD" id="cd03109">
    <property type="entry name" value="DTBS"/>
    <property type="match status" value="1"/>
</dbReference>
<dbReference type="AlphaFoldDB" id="A0A7C9KA78"/>
<keyword evidence="1" id="KW-0093">Biotin biosynthesis</keyword>
<dbReference type="InterPro" id="IPR004472">
    <property type="entry name" value="DTB_synth_BioD"/>
</dbReference>
<proteinExistence type="predicted"/>
<dbReference type="EMBL" id="JAAFGW010000092">
    <property type="protein sequence ID" value="NDP48214.1"/>
    <property type="molecule type" value="Genomic_DNA"/>
</dbReference>
<dbReference type="PANTHER" id="PTHR43210">
    <property type="entry name" value="DETHIOBIOTIN SYNTHETASE"/>
    <property type="match status" value="1"/>
</dbReference>